<dbReference type="RefSeq" id="WP_160903959.1">
    <property type="nucleotide sequence ID" value="NZ_CP102850.1"/>
</dbReference>
<evidence type="ECO:0000313" key="1">
    <source>
        <dbReference type="EMBL" id="MXP23781.1"/>
    </source>
</evidence>
<comment type="caution">
    <text evidence="1">The sequence shown here is derived from an EMBL/GenBank/DDBJ whole genome shotgun (WGS) entry which is preliminary data.</text>
</comment>
<organism evidence="1 2">
    <name type="scientific">Gordonia mangrovi</name>
    <dbReference type="NCBI Taxonomy" id="2665643"/>
    <lineage>
        <taxon>Bacteria</taxon>
        <taxon>Bacillati</taxon>
        <taxon>Actinomycetota</taxon>
        <taxon>Actinomycetes</taxon>
        <taxon>Mycobacteriales</taxon>
        <taxon>Gordoniaceae</taxon>
        <taxon>Gordonia</taxon>
    </lineage>
</organism>
<name>A0A6L7GXJ5_9ACTN</name>
<protein>
    <submittedName>
        <fullName evidence="1">Uncharacterized protein</fullName>
    </submittedName>
</protein>
<accession>A0A6L7GXJ5</accession>
<evidence type="ECO:0000313" key="2">
    <source>
        <dbReference type="Proteomes" id="UP000475545"/>
    </source>
</evidence>
<dbReference type="AlphaFoldDB" id="A0A6L7GXJ5"/>
<reference evidence="1 2" key="1">
    <citation type="submission" date="2019-11" db="EMBL/GenBank/DDBJ databases">
        <title>Gordonia sp. nov., a novel actinobacterium isolated from mangrove soil in Hainan.</title>
        <authorList>
            <person name="Huang X."/>
            <person name="Xie Y."/>
            <person name="Chu X."/>
            <person name="Xiao K."/>
        </authorList>
    </citation>
    <scope>NUCLEOTIDE SEQUENCE [LARGE SCALE GENOMIC DNA]</scope>
    <source>
        <strain evidence="1 2">HNM0687</strain>
    </source>
</reference>
<sequence length="58" mass="5753">MATTTLAGPSAVSHIWSEGIGVAAPTTASAYMAGLTPAWVADSGMKVAAGKVMAAKWC</sequence>
<proteinExistence type="predicted"/>
<dbReference type="Proteomes" id="UP000475545">
    <property type="component" value="Unassembled WGS sequence"/>
</dbReference>
<dbReference type="EMBL" id="WMBR01000006">
    <property type="protein sequence ID" value="MXP23781.1"/>
    <property type="molecule type" value="Genomic_DNA"/>
</dbReference>
<gene>
    <name evidence="1" type="ORF">GIY30_20800</name>
</gene>
<keyword evidence="2" id="KW-1185">Reference proteome</keyword>